<sequence>AERAITLKMEIPGPMPPLIREMLENPEVFEENSDSKETGASAPLPPPAIQAIKRERDEESALEDEEDEEDECAEEGRDRAGDSEDDEWGLLQVDIGGARKSATGRAQ</sequence>
<evidence type="ECO:0000313" key="2">
    <source>
        <dbReference type="EMBL" id="KAL0151247.1"/>
    </source>
</evidence>
<feature type="non-terminal residue" evidence="2">
    <location>
        <position position="1"/>
    </location>
</feature>
<feature type="region of interest" description="Disordered" evidence="1">
    <location>
        <begin position="1"/>
        <end position="107"/>
    </location>
</feature>
<name>A0ABD0MMC0_CIRMR</name>
<dbReference type="EMBL" id="JAMKFB020000255">
    <property type="protein sequence ID" value="KAL0151247.1"/>
    <property type="molecule type" value="Genomic_DNA"/>
</dbReference>
<gene>
    <name evidence="2" type="ORF">M9458_053438</name>
</gene>
<protein>
    <submittedName>
        <fullName evidence="2">Uncharacterized protein</fullName>
    </submittedName>
</protein>
<proteinExistence type="predicted"/>
<organism evidence="2 3">
    <name type="scientific">Cirrhinus mrigala</name>
    <name type="common">Mrigala</name>
    <dbReference type="NCBI Taxonomy" id="683832"/>
    <lineage>
        <taxon>Eukaryota</taxon>
        <taxon>Metazoa</taxon>
        <taxon>Chordata</taxon>
        <taxon>Craniata</taxon>
        <taxon>Vertebrata</taxon>
        <taxon>Euteleostomi</taxon>
        <taxon>Actinopterygii</taxon>
        <taxon>Neopterygii</taxon>
        <taxon>Teleostei</taxon>
        <taxon>Ostariophysi</taxon>
        <taxon>Cypriniformes</taxon>
        <taxon>Cyprinidae</taxon>
        <taxon>Labeoninae</taxon>
        <taxon>Labeonini</taxon>
        <taxon>Cirrhinus</taxon>
    </lineage>
</organism>
<dbReference type="Proteomes" id="UP001529510">
    <property type="component" value="Unassembled WGS sequence"/>
</dbReference>
<keyword evidence="3" id="KW-1185">Reference proteome</keyword>
<evidence type="ECO:0000256" key="1">
    <source>
        <dbReference type="SAM" id="MobiDB-lite"/>
    </source>
</evidence>
<reference evidence="2 3" key="1">
    <citation type="submission" date="2024-05" db="EMBL/GenBank/DDBJ databases">
        <title>Genome sequencing and assembly of Indian major carp, Cirrhinus mrigala (Hamilton, 1822).</title>
        <authorList>
            <person name="Mohindra V."/>
            <person name="Chowdhury L.M."/>
            <person name="Lal K."/>
            <person name="Jena J.K."/>
        </authorList>
    </citation>
    <scope>NUCLEOTIDE SEQUENCE [LARGE SCALE GENOMIC DNA]</scope>
    <source>
        <strain evidence="2">CM1030</strain>
        <tissue evidence="2">Blood</tissue>
    </source>
</reference>
<comment type="caution">
    <text evidence="2">The sequence shown here is derived from an EMBL/GenBank/DDBJ whole genome shotgun (WGS) entry which is preliminary data.</text>
</comment>
<accession>A0ABD0MMC0</accession>
<feature type="compositionally biased region" description="Acidic residues" evidence="1">
    <location>
        <begin position="60"/>
        <end position="73"/>
    </location>
</feature>
<dbReference type="AlphaFoldDB" id="A0ABD0MMC0"/>
<evidence type="ECO:0000313" key="3">
    <source>
        <dbReference type="Proteomes" id="UP001529510"/>
    </source>
</evidence>